<keyword evidence="2" id="KW-1003">Cell membrane</keyword>
<protein>
    <recommendedName>
        <fullName evidence="9">Glycosyltransferase RgtA/B/C/D-like domain-containing protein</fullName>
    </recommendedName>
</protein>
<evidence type="ECO:0000256" key="7">
    <source>
        <dbReference type="ARBA" id="ARBA00023136"/>
    </source>
</evidence>
<reference evidence="10" key="1">
    <citation type="journal article" date="2020" name="mSystems">
        <title>Genome- and Community-Level Interaction Insights into Carbon Utilization and Element Cycling Functions of Hydrothermarchaeota in Hydrothermal Sediment.</title>
        <authorList>
            <person name="Zhou Z."/>
            <person name="Liu Y."/>
            <person name="Xu W."/>
            <person name="Pan J."/>
            <person name="Luo Z.H."/>
            <person name="Li M."/>
        </authorList>
    </citation>
    <scope>NUCLEOTIDE SEQUENCE [LARGE SCALE GENOMIC DNA]</scope>
    <source>
        <strain evidence="10">SpSt-289</strain>
    </source>
</reference>
<dbReference type="PANTHER" id="PTHR33908">
    <property type="entry name" value="MANNOSYLTRANSFERASE YKCB-RELATED"/>
    <property type="match status" value="1"/>
</dbReference>
<dbReference type="PANTHER" id="PTHR33908:SF11">
    <property type="entry name" value="MEMBRANE PROTEIN"/>
    <property type="match status" value="1"/>
</dbReference>
<evidence type="ECO:0000256" key="5">
    <source>
        <dbReference type="ARBA" id="ARBA00022692"/>
    </source>
</evidence>
<feature type="transmembrane region" description="Helical" evidence="8">
    <location>
        <begin position="93"/>
        <end position="116"/>
    </location>
</feature>
<keyword evidence="5 8" id="KW-0812">Transmembrane</keyword>
<keyword evidence="3" id="KW-0328">Glycosyltransferase</keyword>
<gene>
    <name evidence="10" type="ORF">ENQ20_07020</name>
</gene>
<dbReference type="InterPro" id="IPR050297">
    <property type="entry name" value="LipidA_mod_glycosyltrf_83"/>
</dbReference>
<feature type="transmembrane region" description="Helical" evidence="8">
    <location>
        <begin position="148"/>
        <end position="166"/>
    </location>
</feature>
<feature type="transmembrane region" description="Helical" evidence="8">
    <location>
        <begin position="17"/>
        <end position="33"/>
    </location>
</feature>
<evidence type="ECO:0000256" key="8">
    <source>
        <dbReference type="SAM" id="Phobius"/>
    </source>
</evidence>
<sequence length="863" mass="96943">MSVNAVDAQRPQWFTPFWIRLFLLFGLAAGFAFRSHRLGAESLWYDETVSVYLARKSVAELIAHTARDIHPPGYYLLLHIWQRLTTPTPAHGLEFLFAWPSLMAGVLVMALTYVLVRRLFDTQTALIALWLAAFNPFQLWYSQEVRMYTVGAAMALLCLWAALRFVEDTHPTQGLVIYTTAAASGMYTLYYFAFWLVGVNLTILWLLWQQKSEQRWRRIGIWLSAQVGIFFLFLPWLPIFVRQALDPPVPPWRTPWASFSAFFDSLAETLAALIVGQSPPAQVTWPWATGVAGLWIAAVLLIRRQSPKLRCSFGLVSAIVFLPILQLYLLTALATPVYHVRYVFLYAPLFLALPAFLICRLWRRRGWLGLLGFICWQAAAATGAITFWSDPLYRADDHRSAVTQLAAQWRPGDVILVNAGWVYPILSIYWPEEIVDVEGSIPLQLSGFIAIYDYAKLNRRATTPIVVRTGSVDGPPSLGWGDPASDFFAISADETLTALASIASAGQRIWHYRLYDTVSDPDGLIRQWLNEHLLLLAETPIPGRDFGLLQLFATQSFSQSTALSVETSPHALCFGDMLCLLDYAKNFEGENLEAESGTLFYLNTRWQALVEPLPSLAVSLRLYDYTGRLAAQADAPFLPASTTWHSGEVWNQPLALPIGVSTKPGAYSLEMVVYRHDNGEALPLPSDAPSSDGQRLQLGMVSVKPTGRSPSLPQPLASFDYIDLLEARFDRSSAHPGETLHGAFFWRPRPSSYQDNYHVVLRLLDAKETVAQEWRLPLGGNDYPSARWLPQLPVRDVYDLPLSEALTPGRYTLTVALHRASDDLPISIRRGWLPARRVVVGEVEIVRNESSLALLHSARILKR</sequence>
<dbReference type="Pfam" id="PF13231">
    <property type="entry name" value="PMT_2"/>
    <property type="match status" value="1"/>
</dbReference>
<evidence type="ECO:0000256" key="6">
    <source>
        <dbReference type="ARBA" id="ARBA00022989"/>
    </source>
</evidence>
<dbReference type="InterPro" id="IPR038731">
    <property type="entry name" value="RgtA/B/C-like"/>
</dbReference>
<keyword evidence="7 8" id="KW-0472">Membrane</keyword>
<evidence type="ECO:0000256" key="3">
    <source>
        <dbReference type="ARBA" id="ARBA00022676"/>
    </source>
</evidence>
<feature type="domain" description="Glycosyltransferase RgtA/B/C/D-like" evidence="9">
    <location>
        <begin position="70"/>
        <end position="237"/>
    </location>
</feature>
<dbReference type="AlphaFoldDB" id="A0A7C1FKC1"/>
<feature type="transmembrane region" description="Helical" evidence="8">
    <location>
        <begin position="219"/>
        <end position="241"/>
    </location>
</feature>
<feature type="transmembrane region" description="Helical" evidence="8">
    <location>
        <begin position="285"/>
        <end position="302"/>
    </location>
</feature>
<keyword evidence="6 8" id="KW-1133">Transmembrane helix</keyword>
<comment type="caution">
    <text evidence="10">The sequence shown here is derived from an EMBL/GenBank/DDBJ whole genome shotgun (WGS) entry which is preliminary data.</text>
</comment>
<dbReference type="GO" id="GO:0005886">
    <property type="term" value="C:plasma membrane"/>
    <property type="evidence" value="ECO:0007669"/>
    <property type="project" value="UniProtKB-SubCell"/>
</dbReference>
<feature type="transmembrane region" description="Helical" evidence="8">
    <location>
        <begin position="186"/>
        <end position="207"/>
    </location>
</feature>
<keyword evidence="4" id="KW-0808">Transferase</keyword>
<feature type="transmembrane region" description="Helical" evidence="8">
    <location>
        <begin position="366"/>
        <end position="388"/>
    </location>
</feature>
<evidence type="ECO:0000259" key="9">
    <source>
        <dbReference type="Pfam" id="PF13231"/>
    </source>
</evidence>
<comment type="subcellular location">
    <subcellularLocation>
        <location evidence="1">Cell membrane</location>
        <topology evidence="1">Multi-pass membrane protein</topology>
    </subcellularLocation>
</comment>
<accession>A0A7C1FKC1</accession>
<feature type="transmembrane region" description="Helical" evidence="8">
    <location>
        <begin position="314"/>
        <end position="334"/>
    </location>
</feature>
<evidence type="ECO:0000256" key="1">
    <source>
        <dbReference type="ARBA" id="ARBA00004651"/>
    </source>
</evidence>
<evidence type="ECO:0000313" key="10">
    <source>
        <dbReference type="EMBL" id="HDX31233.1"/>
    </source>
</evidence>
<evidence type="ECO:0000256" key="2">
    <source>
        <dbReference type="ARBA" id="ARBA00022475"/>
    </source>
</evidence>
<feature type="transmembrane region" description="Helical" evidence="8">
    <location>
        <begin position="340"/>
        <end position="359"/>
    </location>
</feature>
<dbReference type="GO" id="GO:0016763">
    <property type="term" value="F:pentosyltransferase activity"/>
    <property type="evidence" value="ECO:0007669"/>
    <property type="project" value="TreeGrafter"/>
</dbReference>
<dbReference type="GO" id="GO:0009103">
    <property type="term" value="P:lipopolysaccharide biosynthetic process"/>
    <property type="evidence" value="ECO:0007669"/>
    <property type="project" value="UniProtKB-ARBA"/>
</dbReference>
<organism evidence="10">
    <name type="scientific">Caldilinea aerophila</name>
    <dbReference type="NCBI Taxonomy" id="133453"/>
    <lineage>
        <taxon>Bacteria</taxon>
        <taxon>Bacillati</taxon>
        <taxon>Chloroflexota</taxon>
        <taxon>Caldilineae</taxon>
        <taxon>Caldilineales</taxon>
        <taxon>Caldilineaceae</taxon>
        <taxon>Caldilinea</taxon>
    </lineage>
</organism>
<name>A0A7C1FKC1_9CHLR</name>
<evidence type="ECO:0000256" key="4">
    <source>
        <dbReference type="ARBA" id="ARBA00022679"/>
    </source>
</evidence>
<dbReference type="EMBL" id="DSMG01000077">
    <property type="protein sequence ID" value="HDX31233.1"/>
    <property type="molecule type" value="Genomic_DNA"/>
</dbReference>
<proteinExistence type="predicted"/>